<dbReference type="OMA" id="RFLWHAR"/>
<dbReference type="Pfam" id="PF10551">
    <property type="entry name" value="MULE"/>
    <property type="match status" value="1"/>
</dbReference>
<keyword evidence="1" id="KW-0479">Metal-binding</keyword>
<evidence type="ECO:0000313" key="4">
    <source>
        <dbReference type="EMBL" id="KAH9384212.1"/>
    </source>
</evidence>
<gene>
    <name evidence="4" type="ORF">HPB48_026205</name>
</gene>
<feature type="region of interest" description="Disordered" evidence="2">
    <location>
        <begin position="516"/>
        <end position="553"/>
    </location>
</feature>
<dbReference type="PANTHER" id="PTHR35385:SF2">
    <property type="entry name" value="PROTEIN B, PUTATIVE-RELATED"/>
    <property type="match status" value="1"/>
</dbReference>
<accession>A0A9J6HA81</accession>
<feature type="domain" description="SWIM-type" evidence="3">
    <location>
        <begin position="435"/>
        <end position="466"/>
    </location>
</feature>
<dbReference type="InterPro" id="IPR018289">
    <property type="entry name" value="MULE_transposase_dom"/>
</dbReference>
<feature type="compositionally biased region" description="Polar residues" evidence="2">
    <location>
        <begin position="524"/>
        <end position="534"/>
    </location>
</feature>
<dbReference type="OrthoDB" id="6500548at2759"/>
<evidence type="ECO:0000256" key="1">
    <source>
        <dbReference type="PROSITE-ProRule" id="PRU00325"/>
    </source>
</evidence>
<sequence length="670" mass="74768">MVCHKTWRCHLHDHNKVTSNRTTKCPASIDIKVKKVNKDTRRNDAFLRRDPPLCAVMKISAQHNHPTESADALRLLRCNDDTKELFHGYFAQGMTPAAAMEFHESALCVEGDPGGILKLANGALNPTSRVVYHLYEKWRKEHHGTVLDPFTKLQEKIPEYAAQGVDVKVHKEDTGFWAILLVTPIMRRAQLLMSSSETIFVDSTASCDTARNTVTVLLTATAAGAVPIAVMVHNSQTTDAYAAGFKLLKDNYPFCFGGFEAPEGFMTDNSAAEKAALLENWPEARQLLCHFHVAQAEWRWLTLGSHGVPPEQRKPLLSIFQKVMYADTPERLQAAIEQLQCQQHQGYINHVEAFIEKEAETKAFNVVALVEFLAIIWERYFCLRLLDHANLRVSRHRLLYERLVKKLPDTVKDKIVADDNGHYAVPSGREDEKTYTVYSYIGLCSCRSGQQGAFCKHQAMVHKMFGGTFPNAPLLTREGRHELGRLALGDTCPGVEFFEGLHDKAPERQDATCAEVPELPDNCDSPQPQPSTSACHGAPDDDRSLAIDSDTQDGPLEDFIAAFRERMAQVGDNATCQRHLGRLARRIKSLPSTESFIEAVINMSTSVGRASRCQGKIRVQPTSIARRRPGLNRGSKRIPPGRPSKGYPRKKAKLSHPLCRTAEDNASSAQ</sequence>
<dbReference type="VEuPathDB" id="VectorBase:HLOH_043114"/>
<comment type="caution">
    <text evidence="4">The sequence shown here is derived from an EMBL/GenBank/DDBJ whole genome shotgun (WGS) entry which is preliminary data.</text>
</comment>
<dbReference type="InterPro" id="IPR007527">
    <property type="entry name" value="Znf_SWIM"/>
</dbReference>
<dbReference type="AlphaFoldDB" id="A0A9J6HA81"/>
<evidence type="ECO:0000259" key="3">
    <source>
        <dbReference type="PROSITE" id="PS50966"/>
    </source>
</evidence>
<protein>
    <recommendedName>
        <fullName evidence="3">SWIM-type domain-containing protein</fullName>
    </recommendedName>
</protein>
<feature type="region of interest" description="Disordered" evidence="2">
    <location>
        <begin position="621"/>
        <end position="670"/>
    </location>
</feature>
<organism evidence="4 5">
    <name type="scientific">Haemaphysalis longicornis</name>
    <name type="common">Bush tick</name>
    <dbReference type="NCBI Taxonomy" id="44386"/>
    <lineage>
        <taxon>Eukaryota</taxon>
        <taxon>Metazoa</taxon>
        <taxon>Ecdysozoa</taxon>
        <taxon>Arthropoda</taxon>
        <taxon>Chelicerata</taxon>
        <taxon>Arachnida</taxon>
        <taxon>Acari</taxon>
        <taxon>Parasitiformes</taxon>
        <taxon>Ixodida</taxon>
        <taxon>Ixodoidea</taxon>
        <taxon>Ixodidae</taxon>
        <taxon>Haemaphysalinae</taxon>
        <taxon>Haemaphysalis</taxon>
    </lineage>
</organism>
<dbReference type="EMBL" id="JABSTR010001807">
    <property type="protein sequence ID" value="KAH9384212.1"/>
    <property type="molecule type" value="Genomic_DNA"/>
</dbReference>
<proteinExistence type="predicted"/>
<evidence type="ECO:0000313" key="5">
    <source>
        <dbReference type="Proteomes" id="UP000821853"/>
    </source>
</evidence>
<reference evidence="4 5" key="1">
    <citation type="journal article" date="2020" name="Cell">
        <title>Large-Scale Comparative Analyses of Tick Genomes Elucidate Their Genetic Diversity and Vector Capacities.</title>
        <authorList>
            <consortium name="Tick Genome and Microbiome Consortium (TIGMIC)"/>
            <person name="Jia N."/>
            <person name="Wang J."/>
            <person name="Shi W."/>
            <person name="Du L."/>
            <person name="Sun Y."/>
            <person name="Zhan W."/>
            <person name="Jiang J.F."/>
            <person name="Wang Q."/>
            <person name="Zhang B."/>
            <person name="Ji P."/>
            <person name="Bell-Sakyi L."/>
            <person name="Cui X.M."/>
            <person name="Yuan T.T."/>
            <person name="Jiang B.G."/>
            <person name="Yang W.F."/>
            <person name="Lam T.T."/>
            <person name="Chang Q.C."/>
            <person name="Ding S.J."/>
            <person name="Wang X.J."/>
            <person name="Zhu J.G."/>
            <person name="Ruan X.D."/>
            <person name="Zhao L."/>
            <person name="Wei J.T."/>
            <person name="Ye R.Z."/>
            <person name="Que T.C."/>
            <person name="Du C.H."/>
            <person name="Zhou Y.H."/>
            <person name="Cheng J.X."/>
            <person name="Dai P.F."/>
            <person name="Guo W.B."/>
            <person name="Han X.H."/>
            <person name="Huang E.J."/>
            <person name="Li L.F."/>
            <person name="Wei W."/>
            <person name="Gao Y.C."/>
            <person name="Liu J.Z."/>
            <person name="Shao H.Z."/>
            <person name="Wang X."/>
            <person name="Wang C.C."/>
            <person name="Yang T.C."/>
            <person name="Huo Q.B."/>
            <person name="Li W."/>
            <person name="Chen H.Y."/>
            <person name="Chen S.E."/>
            <person name="Zhou L.G."/>
            <person name="Ni X.B."/>
            <person name="Tian J.H."/>
            <person name="Sheng Y."/>
            <person name="Liu T."/>
            <person name="Pan Y.S."/>
            <person name="Xia L.Y."/>
            <person name="Li J."/>
            <person name="Zhao F."/>
            <person name="Cao W.C."/>
        </authorList>
    </citation>
    <scope>NUCLEOTIDE SEQUENCE [LARGE SCALE GENOMIC DNA]</scope>
    <source>
        <strain evidence="4">HaeL-2018</strain>
    </source>
</reference>
<dbReference type="PROSITE" id="PS50966">
    <property type="entry name" value="ZF_SWIM"/>
    <property type="match status" value="1"/>
</dbReference>
<evidence type="ECO:0000256" key="2">
    <source>
        <dbReference type="SAM" id="MobiDB-lite"/>
    </source>
</evidence>
<feature type="compositionally biased region" description="Basic residues" evidence="2">
    <location>
        <begin position="625"/>
        <end position="636"/>
    </location>
</feature>
<name>A0A9J6HA81_HAELO</name>
<dbReference type="Proteomes" id="UP000821853">
    <property type="component" value="Unassembled WGS sequence"/>
</dbReference>
<dbReference type="GO" id="GO:0008270">
    <property type="term" value="F:zinc ion binding"/>
    <property type="evidence" value="ECO:0007669"/>
    <property type="project" value="UniProtKB-KW"/>
</dbReference>
<keyword evidence="1" id="KW-0863">Zinc-finger</keyword>
<dbReference type="PANTHER" id="PTHR35385">
    <property type="entry name" value="PROTEIN B, PUTATIVE-RELATED-RELATED"/>
    <property type="match status" value="1"/>
</dbReference>
<keyword evidence="5" id="KW-1185">Reference proteome</keyword>
<keyword evidence="1" id="KW-0862">Zinc</keyword>